<feature type="domain" description="RING-type" evidence="21">
    <location>
        <begin position="25"/>
        <end position="68"/>
    </location>
</feature>
<comment type="similarity">
    <text evidence="2">Belongs to the RAD18 family.</text>
</comment>
<feature type="compositionally biased region" description="Basic residues" evidence="19">
    <location>
        <begin position="943"/>
        <end position="954"/>
    </location>
</feature>
<dbReference type="Gene3D" id="1.20.1440.180">
    <property type="entry name" value="KEN domain"/>
    <property type="match status" value="1"/>
</dbReference>
<feature type="domain" description="C3H1-type" evidence="22">
    <location>
        <begin position="1765"/>
        <end position="1793"/>
    </location>
</feature>
<evidence type="ECO:0000256" key="18">
    <source>
        <dbReference type="PROSITE-ProRule" id="PRU00723"/>
    </source>
</evidence>
<dbReference type="SMART" id="SM00513">
    <property type="entry name" value="SAP"/>
    <property type="match status" value="1"/>
</dbReference>
<feature type="compositionally biased region" description="Basic and acidic residues" evidence="19">
    <location>
        <begin position="177"/>
        <end position="188"/>
    </location>
</feature>
<evidence type="ECO:0000313" key="25">
    <source>
        <dbReference type="EMBL" id="CAL5220847.1"/>
    </source>
</evidence>
<dbReference type="InterPro" id="IPR000719">
    <property type="entry name" value="Prot_kinase_dom"/>
</dbReference>
<dbReference type="InterPro" id="IPR008271">
    <property type="entry name" value="Ser/Thr_kinase_AS"/>
</dbReference>
<feature type="compositionally biased region" description="Low complexity" evidence="19">
    <location>
        <begin position="1612"/>
        <end position="1622"/>
    </location>
</feature>
<dbReference type="InterPro" id="IPR000571">
    <property type="entry name" value="Znf_CCCH"/>
</dbReference>
<dbReference type="Proteomes" id="UP001497392">
    <property type="component" value="Unassembled WGS sequence"/>
</dbReference>
<dbReference type="InterPro" id="IPR015943">
    <property type="entry name" value="WD40/YVTN_repeat-like_dom_sf"/>
</dbReference>
<comment type="caution">
    <text evidence="25">The sequence shown here is derived from an EMBL/GenBank/DDBJ whole genome shotgun (WGS) entry which is preliminary data.</text>
</comment>
<evidence type="ECO:0000256" key="3">
    <source>
        <dbReference type="ARBA" id="ARBA00012513"/>
    </source>
</evidence>
<evidence type="ECO:0000256" key="4">
    <source>
        <dbReference type="ARBA" id="ARBA00022527"/>
    </source>
</evidence>
<feature type="domain" description="KEN" evidence="24">
    <location>
        <begin position="1297"/>
        <end position="1429"/>
    </location>
</feature>
<feature type="compositionally biased region" description="Basic and acidic residues" evidence="19">
    <location>
        <begin position="889"/>
        <end position="898"/>
    </location>
</feature>
<dbReference type="PROSITE" id="PS51392">
    <property type="entry name" value="KEN"/>
    <property type="match status" value="1"/>
</dbReference>
<evidence type="ECO:0000256" key="5">
    <source>
        <dbReference type="ARBA" id="ARBA00022679"/>
    </source>
</evidence>
<keyword evidence="14" id="KW-0067">ATP-binding</keyword>
<keyword evidence="9" id="KW-0547">Nucleotide-binding</keyword>
<dbReference type="InterPro" id="IPR011047">
    <property type="entry name" value="Quinoprotein_ADH-like_sf"/>
</dbReference>
<keyword evidence="16" id="KW-0234">DNA repair</keyword>
<dbReference type="PANTHER" id="PTHR13954:SF6">
    <property type="entry name" value="NON-SPECIFIC SERINE_THREONINE PROTEIN KINASE"/>
    <property type="match status" value="1"/>
</dbReference>
<keyword evidence="4" id="KW-0723">Serine/threonine-protein kinase</keyword>
<evidence type="ECO:0000256" key="8">
    <source>
        <dbReference type="ARBA" id="ARBA00022729"/>
    </source>
</evidence>
<dbReference type="PANTHER" id="PTHR13954">
    <property type="entry name" value="IRE1-RELATED"/>
    <property type="match status" value="1"/>
</dbReference>
<dbReference type="Gene3D" id="3.30.40.10">
    <property type="entry name" value="Zinc/RING finger domain, C3HC4 (zinc finger)"/>
    <property type="match status" value="1"/>
</dbReference>
<feature type="region of interest" description="Disordered" evidence="19">
    <location>
        <begin position="1689"/>
        <end position="1764"/>
    </location>
</feature>
<feature type="region of interest" description="Disordered" evidence="19">
    <location>
        <begin position="257"/>
        <end position="289"/>
    </location>
</feature>
<feature type="domain" description="Protein kinase" evidence="20">
    <location>
        <begin position="1033"/>
        <end position="1294"/>
    </location>
</feature>
<dbReference type="SMART" id="SM00580">
    <property type="entry name" value="PUG"/>
    <property type="match status" value="1"/>
</dbReference>
<keyword evidence="7 18" id="KW-0479">Metal-binding</keyword>
<comment type="subcellular location">
    <subcellularLocation>
        <location evidence="1">Membrane</location>
        <topology evidence="1">Single-pass type I membrane protein</topology>
    </subcellularLocation>
</comment>
<feature type="compositionally biased region" description="Polar residues" evidence="19">
    <location>
        <begin position="1568"/>
        <end position="1586"/>
    </location>
</feature>
<dbReference type="Pfam" id="PF00642">
    <property type="entry name" value="zf-CCCH"/>
    <property type="match status" value="2"/>
</dbReference>
<feature type="compositionally biased region" description="Pro residues" evidence="19">
    <location>
        <begin position="267"/>
        <end position="277"/>
    </location>
</feature>
<feature type="region of interest" description="Disordered" evidence="19">
    <location>
        <begin position="108"/>
        <end position="233"/>
    </location>
</feature>
<feature type="region of interest" description="Disordered" evidence="19">
    <location>
        <begin position="362"/>
        <end position="423"/>
    </location>
</feature>
<evidence type="ECO:0000259" key="20">
    <source>
        <dbReference type="PROSITE" id="PS50011"/>
    </source>
</evidence>
<evidence type="ECO:0000256" key="14">
    <source>
        <dbReference type="ARBA" id="ARBA00022840"/>
    </source>
</evidence>
<keyword evidence="15" id="KW-1133">Transmembrane helix</keyword>
<evidence type="ECO:0000256" key="7">
    <source>
        <dbReference type="ARBA" id="ARBA00022723"/>
    </source>
</evidence>
<feature type="zinc finger region" description="C3H1-type" evidence="18">
    <location>
        <begin position="1765"/>
        <end position="1793"/>
    </location>
</feature>
<keyword evidence="10" id="KW-0227">DNA damage</keyword>
<dbReference type="SMART" id="SM00220">
    <property type="entry name" value="S_TKc"/>
    <property type="match status" value="1"/>
</dbReference>
<dbReference type="SMART" id="SM00356">
    <property type="entry name" value="ZnF_C3H1"/>
    <property type="match status" value="2"/>
</dbReference>
<dbReference type="InterPro" id="IPR003034">
    <property type="entry name" value="SAP_dom"/>
</dbReference>
<dbReference type="CDD" id="cd10422">
    <property type="entry name" value="RNase_Ire1"/>
    <property type="match status" value="1"/>
</dbReference>
<dbReference type="PROSITE" id="PS00108">
    <property type="entry name" value="PROTEIN_KINASE_ST"/>
    <property type="match status" value="1"/>
</dbReference>
<feature type="compositionally biased region" description="Polar residues" evidence="19">
    <location>
        <begin position="900"/>
        <end position="913"/>
    </location>
</feature>
<evidence type="ECO:0000256" key="9">
    <source>
        <dbReference type="ARBA" id="ARBA00022741"/>
    </source>
</evidence>
<keyword evidence="5" id="KW-0808">Transferase</keyword>
<evidence type="ECO:0000259" key="22">
    <source>
        <dbReference type="PROSITE" id="PS50103"/>
    </source>
</evidence>
<feature type="domain" description="SAP" evidence="23">
    <location>
        <begin position="300"/>
        <end position="334"/>
    </location>
</feature>
<dbReference type="InterPro" id="IPR013083">
    <property type="entry name" value="Znf_RING/FYVE/PHD"/>
</dbReference>
<name>A0ABP1FTI6_9CHLO</name>
<feature type="compositionally biased region" description="Low complexity" evidence="19">
    <location>
        <begin position="197"/>
        <end position="210"/>
    </location>
</feature>
<dbReference type="PROSITE" id="PS50800">
    <property type="entry name" value="SAP"/>
    <property type="match status" value="1"/>
</dbReference>
<keyword evidence="8" id="KW-0732">Signal</keyword>
<evidence type="ECO:0000256" key="6">
    <source>
        <dbReference type="ARBA" id="ARBA00022692"/>
    </source>
</evidence>
<feature type="compositionally biased region" description="Polar residues" evidence="19">
    <location>
        <begin position="1524"/>
        <end position="1536"/>
    </location>
</feature>
<evidence type="ECO:0000259" key="21">
    <source>
        <dbReference type="PROSITE" id="PS50089"/>
    </source>
</evidence>
<keyword evidence="6" id="KW-0812">Transmembrane</keyword>
<feature type="compositionally biased region" description="Low complexity" evidence="19">
    <location>
        <begin position="1537"/>
        <end position="1557"/>
    </location>
</feature>
<dbReference type="Gene3D" id="2.130.10.10">
    <property type="entry name" value="YVTN repeat-like/Quinoprotein amine dehydrogenase"/>
    <property type="match status" value="1"/>
</dbReference>
<dbReference type="InterPro" id="IPR010513">
    <property type="entry name" value="KEN_dom"/>
</dbReference>
<feature type="compositionally biased region" description="Basic and acidic residues" evidence="19">
    <location>
        <begin position="926"/>
        <end position="941"/>
    </location>
</feature>
<evidence type="ECO:0000256" key="13">
    <source>
        <dbReference type="ARBA" id="ARBA00022833"/>
    </source>
</evidence>
<evidence type="ECO:0000259" key="24">
    <source>
        <dbReference type="PROSITE" id="PS51392"/>
    </source>
</evidence>
<organism evidence="25 26">
    <name type="scientific">Coccomyxa viridis</name>
    <dbReference type="NCBI Taxonomy" id="1274662"/>
    <lineage>
        <taxon>Eukaryota</taxon>
        <taxon>Viridiplantae</taxon>
        <taxon>Chlorophyta</taxon>
        <taxon>core chlorophytes</taxon>
        <taxon>Trebouxiophyceae</taxon>
        <taxon>Trebouxiophyceae incertae sedis</taxon>
        <taxon>Coccomyxaceae</taxon>
        <taxon>Coccomyxa</taxon>
    </lineage>
</organism>
<reference evidence="25 26" key="1">
    <citation type="submission" date="2024-06" db="EMBL/GenBank/DDBJ databases">
        <authorList>
            <person name="Kraege A."/>
            <person name="Thomma B."/>
        </authorList>
    </citation>
    <scope>NUCLEOTIDE SEQUENCE [LARGE SCALE GENOMIC DNA]</scope>
</reference>
<feature type="region of interest" description="Disordered" evidence="19">
    <location>
        <begin position="889"/>
        <end position="1029"/>
    </location>
</feature>
<evidence type="ECO:0000256" key="1">
    <source>
        <dbReference type="ARBA" id="ARBA00004479"/>
    </source>
</evidence>
<evidence type="ECO:0000256" key="10">
    <source>
        <dbReference type="ARBA" id="ARBA00022763"/>
    </source>
</evidence>
<dbReference type="Pfam" id="PF13445">
    <property type="entry name" value="zf-RING_UBOX"/>
    <property type="match status" value="1"/>
</dbReference>
<evidence type="ECO:0000256" key="19">
    <source>
        <dbReference type="SAM" id="MobiDB-lite"/>
    </source>
</evidence>
<keyword evidence="26" id="KW-1185">Reference proteome</keyword>
<proteinExistence type="inferred from homology"/>
<dbReference type="InterPro" id="IPR027370">
    <property type="entry name" value="Znf-RING_euk"/>
</dbReference>
<dbReference type="InterPro" id="IPR045133">
    <property type="entry name" value="IRE1/2-like"/>
</dbReference>
<evidence type="ECO:0000313" key="26">
    <source>
        <dbReference type="Proteomes" id="UP001497392"/>
    </source>
</evidence>
<accession>A0ABP1FTI6</accession>
<evidence type="ECO:0000256" key="16">
    <source>
        <dbReference type="ARBA" id="ARBA00023204"/>
    </source>
</evidence>
<evidence type="ECO:0000256" key="11">
    <source>
        <dbReference type="ARBA" id="ARBA00022771"/>
    </source>
</evidence>
<feature type="compositionally biased region" description="Low complexity" evidence="19">
    <location>
        <begin position="1000"/>
        <end position="1025"/>
    </location>
</feature>
<dbReference type="SUPFAM" id="SSF56112">
    <property type="entry name" value="Protein kinase-like (PK-like)"/>
    <property type="match status" value="1"/>
</dbReference>
<feature type="compositionally biased region" description="Polar residues" evidence="19">
    <location>
        <begin position="1700"/>
        <end position="1715"/>
    </location>
</feature>
<feature type="compositionally biased region" description="Low complexity" evidence="19">
    <location>
        <begin position="372"/>
        <end position="388"/>
    </location>
</feature>
<dbReference type="Gene3D" id="4.10.1000.10">
    <property type="entry name" value="Zinc finger, CCCH-type"/>
    <property type="match status" value="1"/>
</dbReference>
<feature type="region of interest" description="Disordered" evidence="19">
    <location>
        <begin position="459"/>
        <end position="488"/>
    </location>
</feature>
<dbReference type="InterPro" id="IPR017907">
    <property type="entry name" value="Znf_RING_CS"/>
</dbReference>
<dbReference type="PROSITE" id="PS50103">
    <property type="entry name" value="ZF_C3H1"/>
    <property type="match status" value="2"/>
</dbReference>
<dbReference type="InterPro" id="IPR011009">
    <property type="entry name" value="Kinase-like_dom_sf"/>
</dbReference>
<gene>
    <name evidence="25" type="primary">g2931</name>
    <name evidence="25" type="ORF">VP750_LOCUS2506</name>
</gene>
<evidence type="ECO:0000256" key="2">
    <source>
        <dbReference type="ARBA" id="ARBA00009506"/>
    </source>
</evidence>
<sequence length="1834" mass="199395">MELEVDWPEGPHRAQLDALDDLARCPICHDFFNVPLSLGCGHAFCSGCIRSNLEFQERTGQAKCPACREKCDSRDLRHNHALKDLVKGYTQTRSLLVVAAIQLPAPSPDVAQVPEQQSNERKRPQPEQSGRASKRTALSTANGSSRGYVQSADVSSPPARRLLRPREGPGKGVRSSQKLDDRAADVDIRVSLSSDTSWSSGAPSKSAGKSLGHANDTAKSKAAPSKPSKPPPGYVMCPICTAQIRESLLNDHLDKCLNKADDEPKPKAPSKPLPPVAAPVQPSKPKKASCKLEVPPKLVFSMLKDRELAGKLRALRLPTDGKRQDLEQRYNKLRVEVQMAQDADEAVTLDEVVRRVMRKEKQAAAAFPGTRASKSASKPAPAIPGASSFEELIAMSREREASRKSSSQPQSEQQQQQGRENAGALVQAGSFSPKEPLLVSLLDGKVVAVDRDTGRQLWTFNSGPPLLSVSGTADDKQDSEDSSARSPVHSVIPSVHGKLYGYRQQGPFTRGLEELPVTIPELATMGPSWAPDGTEVLGSSSSSVFRVDALTGQQLRGYREAGGKLSHGKQEDNNRAASALGEDEEEIFIGSAFTVGRQDFSIRSMDPVTGKERWNVTYSRLGISGSSGLASQELMGLEVWDQGMMLGLQDPKTGVRSWESHFVMPVISAFLPSGAEISLSQAAAPPLALPEAPAGGSTGEGSGDMMLVGRLGDSLFAMPAPHGHGSTGIAEPRIVDYPMNLDGCLGDEVSGSLIPMPTVAARDLWTCPLGEHPVTRPLPQESPLFLPLPETQNVTENAAARGNIPPEEDCLAPKTARARLYCYLFHAGVISKLIWGMLAGGMLSVFVPMFWGSMWWMFHKPRLLTSIDRSHQHEGIITLKMDYTGTTDETRQARKEALQNEMQSRASTPQQSSIRDHTGSGVGNNPDDHKSDDHKPDDPKQSKQSKRRSQKSRGPRYSNRRNGIIKEEDAGDDSDGYPSQAEDSDEDADAAIESFRRDSSAASASHAPEQANGRSSQGSQGSRPGVNRVGRMEVGPEILGYGSSGTLVFEGTLDGRPIAVKRILCQFYELARKEIGALILSDEHPNIVRCFAMEEDSEFVYLALERCKQSLADLVTGEGGSVFLVDEAKHPTPFCIQLMEEAGQGVVALHQRGIVHRDIKPQNILLTDSRRAKVSDMGLCKRLAIDQSSFESRGPGGSSGWQAPEQLFSRSGEEVRQGKSVDVFSFGLVLFYCLTGGRHAFGESYERDFNIMQGRAKLQELSHLKEAEQLLRSMLTFKPKGRPSMRAVMSHPFWWSSHQRLSFLIDMSDRMENEDREENQSLLQSFENCSRSALGTGPWMARFDGELIENLGRYRKYNQSSLRDLLRVIRNKHNHFRELPETLQAKLGPLPQGYFSYFESRFPNLLMTTYAFGLQHCAEEPMFAKYYPPEAQEPPMRLDIIAGRLPQAPLKPSAASSTAVKSLSKEERTSSAPLPIALQLPTVQEADEAVLRSQSEPDRERALSLSSAASAVPAQPGALPVPRNSDSTGRAQHGSPSQAQSQMSGMNGQSGMNGHGMARQQPGDAHSHAQSKQSVSSMSHRTSSPTRHLPFPQGQNGYPPPPPQGLPPLHRSSPTASIWSSSASFTGSDWSSYVHQQQPPYWNAAQTALLHSAMAGAAHMQPGMQQGMQPGMQQGIMAGGPNNISRMRGGRTALSEDGHSSGNGFQRHSPGQNGAETRHAQMQPGGLHGLQAPGSNGGMQPGMPDQANSMPARSQPGKAISFPSRPGEPICDFYSKTGHCRFGEGCRFDHPPHFAVQLNSAGLPLRPGEPACSHHEKTGQCKYGPACKFDHPER</sequence>
<dbReference type="PROSITE" id="PS00518">
    <property type="entry name" value="ZF_RING_1"/>
    <property type="match status" value="1"/>
</dbReference>
<feature type="domain" description="C3H1-type" evidence="22">
    <location>
        <begin position="1806"/>
        <end position="1834"/>
    </location>
</feature>
<feature type="zinc finger region" description="C3H1-type" evidence="18">
    <location>
        <begin position="1806"/>
        <end position="1834"/>
    </location>
</feature>
<dbReference type="InterPro" id="IPR038357">
    <property type="entry name" value="KEN_sf"/>
</dbReference>
<dbReference type="Gene3D" id="1.10.510.10">
    <property type="entry name" value="Transferase(Phosphotransferase) domain 1"/>
    <property type="match status" value="1"/>
</dbReference>
<evidence type="ECO:0000256" key="15">
    <source>
        <dbReference type="ARBA" id="ARBA00022989"/>
    </source>
</evidence>
<feature type="compositionally biased region" description="Polar residues" evidence="19">
    <location>
        <begin position="126"/>
        <end position="154"/>
    </location>
</feature>
<keyword evidence="15" id="KW-0472">Membrane</keyword>
<dbReference type="SUPFAM" id="SSF57850">
    <property type="entry name" value="RING/U-box"/>
    <property type="match status" value="1"/>
</dbReference>
<keyword evidence="13 18" id="KW-0862">Zinc</keyword>
<keyword evidence="12" id="KW-0418">Kinase</keyword>
<dbReference type="PROSITE" id="PS50011">
    <property type="entry name" value="PROTEIN_KINASE_DOM"/>
    <property type="match status" value="1"/>
</dbReference>
<dbReference type="PROSITE" id="PS50089">
    <property type="entry name" value="ZF_RING_2"/>
    <property type="match status" value="1"/>
</dbReference>
<dbReference type="SUPFAM" id="SSF50998">
    <property type="entry name" value="Quinoprotein alcohol dehydrogenase-like"/>
    <property type="match status" value="1"/>
</dbReference>
<dbReference type="Gene3D" id="3.30.200.20">
    <property type="entry name" value="Phosphorylase Kinase, domain 1"/>
    <property type="match status" value="1"/>
</dbReference>
<dbReference type="Pfam" id="PF00069">
    <property type="entry name" value="Pkinase"/>
    <property type="match status" value="1"/>
</dbReference>
<dbReference type="InterPro" id="IPR001841">
    <property type="entry name" value="Znf_RING"/>
</dbReference>
<dbReference type="EMBL" id="CAXHTA020000004">
    <property type="protein sequence ID" value="CAL5220847.1"/>
    <property type="molecule type" value="Genomic_DNA"/>
</dbReference>
<evidence type="ECO:0000259" key="23">
    <source>
        <dbReference type="PROSITE" id="PS50800"/>
    </source>
</evidence>
<dbReference type="SMART" id="SM00734">
    <property type="entry name" value="ZnF_Rad18"/>
    <property type="match status" value="1"/>
</dbReference>
<evidence type="ECO:0000256" key="17">
    <source>
        <dbReference type="ARBA" id="ARBA00031783"/>
    </source>
</evidence>
<dbReference type="SMART" id="SM00184">
    <property type="entry name" value="RING"/>
    <property type="match status" value="1"/>
</dbReference>
<feature type="compositionally biased region" description="Low complexity" evidence="19">
    <location>
        <begin position="404"/>
        <end position="417"/>
    </location>
</feature>
<evidence type="ECO:0000256" key="12">
    <source>
        <dbReference type="ARBA" id="ARBA00022777"/>
    </source>
</evidence>
<dbReference type="Gene3D" id="3.30.160.60">
    <property type="entry name" value="Classic Zinc Finger"/>
    <property type="match status" value="1"/>
</dbReference>
<dbReference type="InterPro" id="IPR006642">
    <property type="entry name" value="Rad18_UBZ4"/>
</dbReference>
<feature type="region of interest" description="Disordered" evidence="19">
    <location>
        <begin position="1449"/>
        <end position="1622"/>
    </location>
</feature>
<keyword evidence="11 18" id="KW-0863">Zinc-finger</keyword>
<dbReference type="Pfam" id="PF06479">
    <property type="entry name" value="Ribonuc_2-5A"/>
    <property type="match status" value="1"/>
</dbReference>
<dbReference type="EC" id="2.7.11.1" evidence="3"/>
<feature type="compositionally biased region" description="Basic and acidic residues" evidence="19">
    <location>
        <begin position="257"/>
        <end position="266"/>
    </location>
</feature>
<protein>
    <recommendedName>
        <fullName evidence="3">non-specific serine/threonine protein kinase</fullName>
        <ecNumber evidence="3">2.7.11.1</ecNumber>
    </recommendedName>
    <alternativeName>
        <fullName evidence="17">RING-type E3 ubiquitin transferase RAD18</fullName>
    </alternativeName>
</protein>